<dbReference type="EMBL" id="GISG01237372">
    <property type="protein sequence ID" value="MBA4667904.1"/>
    <property type="molecule type" value="Transcribed_RNA"/>
</dbReference>
<protein>
    <submittedName>
        <fullName evidence="1">Uncharacterized protein</fullName>
    </submittedName>
</protein>
<evidence type="ECO:0000313" key="1">
    <source>
        <dbReference type="EMBL" id="MBA4667904.1"/>
    </source>
</evidence>
<organism evidence="1">
    <name type="scientific">Opuntia streptacantha</name>
    <name type="common">Prickly pear cactus</name>
    <name type="synonym">Opuntia cardona</name>
    <dbReference type="NCBI Taxonomy" id="393608"/>
    <lineage>
        <taxon>Eukaryota</taxon>
        <taxon>Viridiplantae</taxon>
        <taxon>Streptophyta</taxon>
        <taxon>Embryophyta</taxon>
        <taxon>Tracheophyta</taxon>
        <taxon>Spermatophyta</taxon>
        <taxon>Magnoliopsida</taxon>
        <taxon>eudicotyledons</taxon>
        <taxon>Gunneridae</taxon>
        <taxon>Pentapetalae</taxon>
        <taxon>Caryophyllales</taxon>
        <taxon>Cactineae</taxon>
        <taxon>Cactaceae</taxon>
        <taxon>Opuntioideae</taxon>
        <taxon>Opuntia</taxon>
    </lineage>
</organism>
<accession>A0A7C9EUG9</accession>
<reference evidence="1" key="1">
    <citation type="journal article" date="2013" name="J. Plant Res.">
        <title>Effect of fungi and light on seed germination of three Opuntia species from semiarid lands of central Mexico.</title>
        <authorList>
            <person name="Delgado-Sanchez P."/>
            <person name="Jimenez-Bremont J.F."/>
            <person name="Guerrero-Gonzalez Mde L."/>
            <person name="Flores J."/>
        </authorList>
    </citation>
    <scope>NUCLEOTIDE SEQUENCE</scope>
    <source>
        <tissue evidence="1">Cladode</tissue>
    </source>
</reference>
<sequence>MEASTEFISTLRMGLWREFQHGLPMFFQMPIEAKHVQFTGIHLPRVHINGKTNTQRPQSPCAYMNATLELVGQIQKYLHLVNLLRRSFRILRILGTMQSSYLGLLSTRITSQLAIE</sequence>
<proteinExistence type="predicted"/>
<dbReference type="AlphaFoldDB" id="A0A7C9EUG9"/>
<name>A0A7C9EUG9_OPUST</name>
<reference evidence="1" key="2">
    <citation type="submission" date="2020-07" db="EMBL/GenBank/DDBJ databases">
        <authorList>
            <person name="Vera ALvarez R."/>
            <person name="Arias-Moreno D.M."/>
            <person name="Jimenez-Jacinto V."/>
            <person name="Jimenez-Bremont J.F."/>
            <person name="Swaminathan K."/>
            <person name="Moose S.P."/>
            <person name="Guerrero-Gonzalez M.L."/>
            <person name="Marino-Ramirez L."/>
            <person name="Landsman D."/>
            <person name="Rodriguez-Kessler M."/>
            <person name="Delgado-Sanchez P."/>
        </authorList>
    </citation>
    <scope>NUCLEOTIDE SEQUENCE</scope>
    <source>
        <tissue evidence="1">Cladode</tissue>
    </source>
</reference>